<feature type="transmembrane region" description="Helical" evidence="1">
    <location>
        <begin position="192"/>
        <end position="212"/>
    </location>
</feature>
<evidence type="ECO:0000313" key="3">
    <source>
        <dbReference type="Proteomes" id="UP000313359"/>
    </source>
</evidence>
<protein>
    <submittedName>
        <fullName evidence="2">Uncharacterized protein</fullName>
    </submittedName>
</protein>
<organism evidence="2 3">
    <name type="scientific">Lentinus tigrinus ALCF2SS1-6</name>
    <dbReference type="NCBI Taxonomy" id="1328759"/>
    <lineage>
        <taxon>Eukaryota</taxon>
        <taxon>Fungi</taxon>
        <taxon>Dikarya</taxon>
        <taxon>Basidiomycota</taxon>
        <taxon>Agaricomycotina</taxon>
        <taxon>Agaricomycetes</taxon>
        <taxon>Polyporales</taxon>
        <taxon>Polyporaceae</taxon>
        <taxon>Lentinus</taxon>
    </lineage>
</organism>
<accession>A0A5C2S3D2</accession>
<sequence>MFSFFIMPDPDPVEFIDILENFMLETGLVDPAETYGDKFLLRVYSSVLAAIIAFSCYMWAAKLIFLVLEHLYITCLFLGDVTVRLSNYLSSINWLPLIDALCSLELTDVCHLSVLASIGIRQFTDSPIVVYAVLCLYALVQVGIHLKSWVGYCKAFWAQADMSDVHLIVAMTCIGTLMFSLNPMALSIVCLYGLYQVCILVKISVGWCMAVMSQVDVTDVYLIIALACIGTLAVRDSPIVLSIVRLHAVYQVEILIAVYVGCLMAAWSDEVYQLAKAVVKANRTVLVVASKATRVVCMIATSLVRCLIAILTFTLSMIATCLATAARLTIVCATTVFLQLLATVTLSAGYLFLKVSLGLILHRGDILSLAIDALSTTSDFGNLCIVTLALSAWEFRKSLRSNSLSLRSYYTRRRIAHTIGSTPQLYSAALDAFGISASTV</sequence>
<reference evidence="2" key="1">
    <citation type="journal article" date="2018" name="Genome Biol. Evol.">
        <title>Genomics and development of Lentinus tigrinus, a white-rot wood-decaying mushroom with dimorphic fruiting bodies.</title>
        <authorList>
            <person name="Wu B."/>
            <person name="Xu Z."/>
            <person name="Knudson A."/>
            <person name="Carlson A."/>
            <person name="Chen N."/>
            <person name="Kovaka S."/>
            <person name="LaButti K."/>
            <person name="Lipzen A."/>
            <person name="Pennachio C."/>
            <person name="Riley R."/>
            <person name="Schakwitz W."/>
            <person name="Umezawa K."/>
            <person name="Ohm R.A."/>
            <person name="Grigoriev I.V."/>
            <person name="Nagy L.G."/>
            <person name="Gibbons J."/>
            <person name="Hibbett D."/>
        </authorList>
    </citation>
    <scope>NUCLEOTIDE SEQUENCE [LARGE SCALE GENOMIC DNA]</scope>
    <source>
        <strain evidence="2">ALCF2SS1-6</strain>
    </source>
</reference>
<feature type="transmembrane region" description="Helical" evidence="1">
    <location>
        <begin position="246"/>
        <end position="267"/>
    </location>
</feature>
<keyword evidence="3" id="KW-1185">Reference proteome</keyword>
<feature type="transmembrane region" description="Helical" evidence="1">
    <location>
        <begin position="328"/>
        <end position="353"/>
    </location>
</feature>
<evidence type="ECO:0000256" key="1">
    <source>
        <dbReference type="SAM" id="Phobius"/>
    </source>
</evidence>
<proteinExistence type="predicted"/>
<evidence type="ECO:0000313" key="2">
    <source>
        <dbReference type="EMBL" id="RPD57389.1"/>
    </source>
</evidence>
<feature type="transmembrane region" description="Helical" evidence="1">
    <location>
        <begin position="128"/>
        <end position="146"/>
    </location>
</feature>
<name>A0A5C2S3D2_9APHY</name>
<dbReference type="AlphaFoldDB" id="A0A5C2S3D2"/>
<keyword evidence="1" id="KW-0812">Transmembrane</keyword>
<feature type="transmembrane region" description="Helical" evidence="1">
    <location>
        <begin position="43"/>
        <end position="68"/>
    </location>
</feature>
<feature type="transmembrane region" description="Helical" evidence="1">
    <location>
        <begin position="218"/>
        <end position="234"/>
    </location>
</feature>
<dbReference type="OrthoDB" id="10678595at2759"/>
<keyword evidence="1" id="KW-0472">Membrane</keyword>
<dbReference type="Proteomes" id="UP000313359">
    <property type="component" value="Unassembled WGS sequence"/>
</dbReference>
<dbReference type="EMBL" id="ML122281">
    <property type="protein sequence ID" value="RPD57389.1"/>
    <property type="molecule type" value="Genomic_DNA"/>
</dbReference>
<feature type="transmembrane region" description="Helical" evidence="1">
    <location>
        <begin position="166"/>
        <end position="185"/>
    </location>
</feature>
<feature type="transmembrane region" description="Helical" evidence="1">
    <location>
        <begin position="292"/>
        <end position="316"/>
    </location>
</feature>
<gene>
    <name evidence="2" type="ORF">L227DRAFT_602507</name>
</gene>
<keyword evidence="1" id="KW-1133">Transmembrane helix</keyword>